<sequence>MISSELLDFEYDLYARKTFLCLGSPVLTELDSSNRSLVIGHHFFDAQEENKIGIRAFSYCLKRRCYVGLPEFTFYTLIIDNPTSNTCRSLPFRFSILKQESFFKKDLSSHLGPIYISVLCLSKDNYKPFFLKQKNEQIKIKYVYCNCGNTCVICKNKTIKLSENNAKCAFFDPSYISHKQLRLGYLFMAEFNTKISNEVTTRLSEINASFTAELGRINTELNNKLTAEIEIFKARDAGYATEAQKILERLNNIEEACHNDFGSIRSLVESITSRFMSINVVIKDLQNKINQHYTVVQRPEANLTNESETNSRGSSSNSSPSSSGSSGSSQKFANIISVIREQFIDIFDRIKGANDYSLDQMCGIVSVDILSRLGMGVIGKDTIKGFYRGENIKSENFEKILLIKDLKITAKMESAYNFTEYRYRLLKESREIFRAGFKCPGFVKIRTPSGEEYNKVEEKFLEDIRQDVLRTKTHIKDIILKCISTSYDVYRDETKRLSREIFELRNWL</sequence>
<dbReference type="AlphaFoldDB" id="A0A2N1MGW0"/>
<accession>A0A2N1MGW0</accession>
<dbReference type="VEuPathDB" id="FungiDB:RhiirFUN_010535"/>
<protein>
    <recommendedName>
        <fullName evidence="2">DUF7431 domain-containing protein</fullName>
    </recommendedName>
</protein>
<evidence type="ECO:0000259" key="2">
    <source>
        <dbReference type="Pfam" id="PF24209"/>
    </source>
</evidence>
<comment type="caution">
    <text evidence="3">The sequence shown here is derived from an EMBL/GenBank/DDBJ whole genome shotgun (WGS) entry which is preliminary data.</text>
</comment>
<dbReference type="InterPro" id="IPR055854">
    <property type="entry name" value="DUF7431"/>
</dbReference>
<name>A0A2N1MGW0_9GLOM</name>
<dbReference type="Pfam" id="PF24209">
    <property type="entry name" value="DUF7431"/>
    <property type="match status" value="1"/>
</dbReference>
<gene>
    <name evidence="3" type="ORF">RhiirC2_792706</name>
</gene>
<feature type="compositionally biased region" description="Low complexity" evidence="1">
    <location>
        <begin position="311"/>
        <end position="329"/>
    </location>
</feature>
<proteinExistence type="predicted"/>
<dbReference type="VEuPathDB" id="FungiDB:RhiirA1_475116"/>
<organism evidence="3 4">
    <name type="scientific">Rhizophagus irregularis</name>
    <dbReference type="NCBI Taxonomy" id="588596"/>
    <lineage>
        <taxon>Eukaryota</taxon>
        <taxon>Fungi</taxon>
        <taxon>Fungi incertae sedis</taxon>
        <taxon>Mucoromycota</taxon>
        <taxon>Glomeromycotina</taxon>
        <taxon>Glomeromycetes</taxon>
        <taxon>Glomerales</taxon>
        <taxon>Glomeraceae</taxon>
        <taxon>Rhizophagus</taxon>
    </lineage>
</organism>
<dbReference type="VEuPathDB" id="FungiDB:RhiirA1_387410"/>
<feature type="non-terminal residue" evidence="3">
    <location>
        <position position="508"/>
    </location>
</feature>
<evidence type="ECO:0000313" key="4">
    <source>
        <dbReference type="Proteomes" id="UP000233469"/>
    </source>
</evidence>
<evidence type="ECO:0000313" key="3">
    <source>
        <dbReference type="EMBL" id="PKK60856.1"/>
    </source>
</evidence>
<evidence type="ECO:0000256" key="1">
    <source>
        <dbReference type="SAM" id="MobiDB-lite"/>
    </source>
</evidence>
<feature type="region of interest" description="Disordered" evidence="1">
    <location>
        <begin position="298"/>
        <end position="329"/>
    </location>
</feature>
<feature type="domain" description="DUF7431" evidence="2">
    <location>
        <begin position="2"/>
        <end position="151"/>
    </location>
</feature>
<dbReference type="Proteomes" id="UP000233469">
    <property type="component" value="Unassembled WGS sequence"/>
</dbReference>
<dbReference type="VEuPathDB" id="FungiDB:FUN_001782"/>
<reference evidence="3 4" key="1">
    <citation type="submission" date="2016-04" db="EMBL/GenBank/DDBJ databases">
        <title>Genome analyses suggest a sexual origin of heterokaryosis in a supposedly ancient asexual fungus.</title>
        <authorList>
            <person name="Ropars J."/>
            <person name="Sedzielewska K."/>
            <person name="Noel J."/>
            <person name="Charron P."/>
            <person name="Farinelli L."/>
            <person name="Marton T."/>
            <person name="Kruger M."/>
            <person name="Pelin A."/>
            <person name="Brachmann A."/>
            <person name="Corradi N."/>
        </authorList>
    </citation>
    <scope>NUCLEOTIDE SEQUENCE [LARGE SCALE GENOMIC DNA]</scope>
    <source>
        <strain evidence="3 4">C2</strain>
    </source>
</reference>
<reference evidence="3 4" key="2">
    <citation type="submission" date="2017-10" db="EMBL/GenBank/DDBJ databases">
        <title>Extensive intraspecific genome diversity in a model arbuscular mycorrhizal fungus.</title>
        <authorList>
            <person name="Chen E.C.H."/>
            <person name="Morin E."/>
            <person name="Baudet D."/>
            <person name="Noel J."/>
            <person name="Ndikumana S."/>
            <person name="Charron P."/>
            <person name="St-Onge C."/>
            <person name="Giorgi J."/>
            <person name="Grigoriev I.V."/>
            <person name="Roux C."/>
            <person name="Martin F.M."/>
            <person name="Corradi N."/>
        </authorList>
    </citation>
    <scope>NUCLEOTIDE SEQUENCE [LARGE SCALE GENOMIC DNA]</scope>
    <source>
        <strain evidence="3 4">C2</strain>
    </source>
</reference>
<dbReference type="VEuPathDB" id="FungiDB:FUN_014113"/>
<dbReference type="EMBL" id="LLXL01002434">
    <property type="protein sequence ID" value="PKK60856.1"/>
    <property type="molecule type" value="Genomic_DNA"/>
</dbReference>
<dbReference type="VEuPathDB" id="FungiDB:RhiirA1_542023"/>